<accession>I7MLV9</accession>
<feature type="region of interest" description="Disordered" evidence="1">
    <location>
        <begin position="1568"/>
        <end position="1591"/>
    </location>
</feature>
<keyword evidence="3" id="KW-1185">Reference proteome</keyword>
<name>I7MLV9_TETTS</name>
<dbReference type="InParanoid" id="I7MLV9"/>
<dbReference type="GO" id="GO:0008233">
    <property type="term" value="F:peptidase activity"/>
    <property type="evidence" value="ECO:0007669"/>
    <property type="project" value="UniProtKB-KW"/>
</dbReference>
<protein>
    <submittedName>
        <fullName evidence="2">Calpain family cysteine protease</fullName>
    </submittedName>
</protein>
<dbReference type="GO" id="GO:0006508">
    <property type="term" value="P:proteolysis"/>
    <property type="evidence" value="ECO:0007669"/>
    <property type="project" value="UniProtKB-KW"/>
</dbReference>
<sequence length="1696" mass="193864">MFKKINYLIYFLVGTLLILSQYISRAASASTVTDIVFSPFSLASFDLTSQFGTAVTIKIAKQADLVAVACGVAGLIIINGKTDQIQYQKVFEGEAIQGLAITQDGKYIMLPHQNKFSIFQYVQNGNSQDLQLISQASYSKGFLQDIILDSTETIAFAYGTKGTLIAYNISDITNPQQIGAYFSKSAQVRRAVIANDNSFLYLADDVNGLVLLKIQQVPEFQLIVATTGGSTWWQSWAVAITSDKRYAYVMDNWDGIWITDLQNVYDTDEALYPAQIKYNLKFWPYASPSVYSAIITQDNNYLLIGHRSIGVEIIDISNKLSPVQYQTIPSEAVGFDLRLSSDEQKLYYANAKSIIIFTKAIPNFNNYFPNLHNFQQTDIDQFCNTKYLWRCNVSEDDKYFYGYFDDDGVYIMDYSLDPYHMKFQSRIFPNIPGLSIDIAAVLYGKYMVIGVAGSPYVAYNYDISDPTNPKLIYQVPFNGNTDADGLYVSQDKKYLAQCNFSCIILYDISNPAILNVLFEWFPPPTIFGSIKDLCMSYDNKYIIGSVRNWGYFVLDIQDKSNPKLMNVLETSGAEGMTISLNQKYIFCFDGFRGLLILDIQDLPNLKIISKLQLTGWSNYIQPMYNDQFLIVDDYENGQLSLVDIRDLTNPILMSTYNSKREQAVGVCTTLDNKYGFIITDKGVRTIPLKSDVTIHTQISQVVPQTGSKPLLITLPPNQNLLVGETIQFNFIIIKPIISMAIINVYYYDNYEMKSLPYWMDYTSSSQSLNINVVKDGLGTNYTQPNLNTVIIQTAIPINNSSFIYNDQLTGLTTTPQQANLIYEYLISQYLLDSNNFVTSFFDHNQPFSFNIPNLQVSNMQRLFQLVKLTLMRGTYYNPILFYIAPSLTLDLNNSTSPIQTTSTQITFTMLVEQTTGQFVKQAFEGVIVSYTDAQNQVKIEGLKDNVNSVISKKLYFSLFANATNKMVNITVEDGVNNNIVQTFIIDQLSFIALNVPTTKGKDLQPQVNSQFSGGNVAIEADISISFSKDSFIDPDTPVLSYSMQISQGGVYIPVASDFFLQLSNTDLKVSGKTIDSQFGDTYYLRIRASDGYSEAFNYFSISVSILPFTYILNLLIKIFGPIIGVFGVYKYKSDILNLVFKQKTFYSAETAQVNCLYRKQITVMGSDIKKAYELYYSFKSKIMQKENIFAQEEREKKMYFHQESANTIKDEDLEKNNHQNEQNFQQTRRLKRMDCEDEFLKKTVYNLQMAPSFRNKTIMEKLFLRKDGSIAMTKMYRDMLQLEVTYTLNGKTYFVKNDIKEFQNKESRFFKCLQGIVARDLIKNDFKALSIYNYLKYYAKKNFQYTENDWYKVYVDIQSTNKKDKYNQQVPFSDIKIKEDMINRVFMDLSIHNYKGQKLDSIHSLGINPHLIRQNLYSDALGIVVDAASFIQPCVGESLHLEFFQVHSVEAFKEVKDAWCIKLRKFIGLDYMSFGMSKNMTLPHWLKFDMKNGVLILEGTPSNTDIDQLLIRIYDEDLYIAQQFFLNIVDEYNAEKDNFELVDDFNISENINVIINQESQNDLRLAADKNQSKASQFKNQNQNSQRLVDQDSFIDRTSSNTNAMLKSIQQQSPLLVPKDSGQDYVDELFSVQNKEMTSVQTSNRQMIEKEISSYSQKNQQELDKTQADIDVSYTALRNQLDNNYQSKDVEGNAAQD</sequence>
<dbReference type="GeneID" id="7831341"/>
<dbReference type="EMBL" id="GG662504">
    <property type="protein sequence ID" value="EAS03162.3"/>
    <property type="molecule type" value="Genomic_DNA"/>
</dbReference>
<proteinExistence type="predicted"/>
<evidence type="ECO:0000313" key="3">
    <source>
        <dbReference type="Proteomes" id="UP000009168"/>
    </source>
</evidence>
<gene>
    <name evidence="2" type="ORF">TTHERM_00446440</name>
</gene>
<dbReference type="RefSeq" id="XP_001023407.3">
    <property type="nucleotide sequence ID" value="XM_001023407.3"/>
</dbReference>
<keyword evidence="2" id="KW-0645">Protease</keyword>
<reference evidence="3" key="1">
    <citation type="journal article" date="2006" name="PLoS Biol.">
        <title>Macronuclear genome sequence of the ciliate Tetrahymena thermophila, a model eukaryote.</title>
        <authorList>
            <person name="Eisen J.A."/>
            <person name="Coyne R.S."/>
            <person name="Wu M."/>
            <person name="Wu D."/>
            <person name="Thiagarajan M."/>
            <person name="Wortman J.R."/>
            <person name="Badger J.H."/>
            <person name="Ren Q."/>
            <person name="Amedeo P."/>
            <person name="Jones K.M."/>
            <person name="Tallon L.J."/>
            <person name="Delcher A.L."/>
            <person name="Salzberg S.L."/>
            <person name="Silva J.C."/>
            <person name="Haas B.J."/>
            <person name="Majoros W.H."/>
            <person name="Farzad M."/>
            <person name="Carlton J.M."/>
            <person name="Smith R.K. Jr."/>
            <person name="Garg J."/>
            <person name="Pearlman R.E."/>
            <person name="Karrer K.M."/>
            <person name="Sun L."/>
            <person name="Manning G."/>
            <person name="Elde N.C."/>
            <person name="Turkewitz A.P."/>
            <person name="Asai D.J."/>
            <person name="Wilkes D.E."/>
            <person name="Wang Y."/>
            <person name="Cai H."/>
            <person name="Collins K."/>
            <person name="Stewart B.A."/>
            <person name="Lee S.R."/>
            <person name="Wilamowska K."/>
            <person name="Weinberg Z."/>
            <person name="Ruzzo W.L."/>
            <person name="Wloga D."/>
            <person name="Gaertig J."/>
            <person name="Frankel J."/>
            <person name="Tsao C.-C."/>
            <person name="Gorovsky M.A."/>
            <person name="Keeling P.J."/>
            <person name="Waller R.F."/>
            <person name="Patron N.J."/>
            <person name="Cherry J.M."/>
            <person name="Stover N.A."/>
            <person name="Krieger C.J."/>
            <person name="del Toro C."/>
            <person name="Ryder H.F."/>
            <person name="Williamson S.C."/>
            <person name="Barbeau R.A."/>
            <person name="Hamilton E.P."/>
            <person name="Orias E."/>
        </authorList>
    </citation>
    <scope>NUCLEOTIDE SEQUENCE [LARGE SCALE GENOMIC DNA]</scope>
    <source>
        <strain evidence="3">SB210</strain>
    </source>
</reference>
<evidence type="ECO:0000313" key="2">
    <source>
        <dbReference type="EMBL" id="EAS03162.3"/>
    </source>
</evidence>
<dbReference type="Proteomes" id="UP000009168">
    <property type="component" value="Unassembled WGS sequence"/>
</dbReference>
<dbReference type="InterPro" id="IPR013211">
    <property type="entry name" value="LVIVD"/>
</dbReference>
<dbReference type="SUPFAM" id="SSF75011">
    <property type="entry name" value="3-carboxy-cis,cis-mucoante lactonizing enzyme"/>
    <property type="match status" value="2"/>
</dbReference>
<dbReference type="KEGG" id="tet:TTHERM_00446440"/>
<organism evidence="2 3">
    <name type="scientific">Tetrahymena thermophila (strain SB210)</name>
    <dbReference type="NCBI Taxonomy" id="312017"/>
    <lineage>
        <taxon>Eukaryota</taxon>
        <taxon>Sar</taxon>
        <taxon>Alveolata</taxon>
        <taxon>Ciliophora</taxon>
        <taxon>Intramacronucleata</taxon>
        <taxon>Oligohymenophorea</taxon>
        <taxon>Hymenostomatida</taxon>
        <taxon>Tetrahymenina</taxon>
        <taxon>Tetrahymenidae</taxon>
        <taxon>Tetrahymena</taxon>
    </lineage>
</organism>
<keyword evidence="2" id="KW-0378">Hydrolase</keyword>
<dbReference type="Pfam" id="PF08309">
    <property type="entry name" value="LVIVD"/>
    <property type="match status" value="2"/>
</dbReference>
<feature type="compositionally biased region" description="Polar residues" evidence="1">
    <location>
        <begin position="1572"/>
        <end position="1587"/>
    </location>
</feature>
<evidence type="ECO:0000256" key="1">
    <source>
        <dbReference type="SAM" id="MobiDB-lite"/>
    </source>
</evidence>